<proteinExistence type="predicted"/>
<comment type="caution">
    <text evidence="1">The sequence shown here is derived from an EMBL/GenBank/DDBJ whole genome shotgun (WGS) entry which is preliminary data.</text>
</comment>
<keyword evidence="2" id="KW-1185">Reference proteome</keyword>
<dbReference type="Pfam" id="PF10676">
    <property type="entry name" value="gerPA"/>
    <property type="match status" value="1"/>
</dbReference>
<evidence type="ECO:0000313" key="1">
    <source>
        <dbReference type="EMBL" id="MFC3886096.1"/>
    </source>
</evidence>
<protein>
    <submittedName>
        <fullName evidence="1">Spore germination protein</fullName>
    </submittedName>
</protein>
<dbReference type="Proteomes" id="UP001595752">
    <property type="component" value="Unassembled WGS sequence"/>
</dbReference>
<gene>
    <name evidence="1" type="ORF">ACFOU2_22480</name>
</gene>
<name>A0ABV8B9K1_9BACI</name>
<organism evidence="1 2">
    <name type="scientific">Bacillus songklensis</name>
    <dbReference type="NCBI Taxonomy" id="1069116"/>
    <lineage>
        <taxon>Bacteria</taxon>
        <taxon>Bacillati</taxon>
        <taxon>Bacillota</taxon>
        <taxon>Bacilli</taxon>
        <taxon>Bacillales</taxon>
        <taxon>Bacillaceae</taxon>
        <taxon>Bacillus</taxon>
    </lineage>
</organism>
<evidence type="ECO:0000313" key="2">
    <source>
        <dbReference type="Proteomes" id="UP001595752"/>
    </source>
</evidence>
<sequence length="81" mass="8621">MPDVINIFSIKINSISHNGSVNIGEALHNSHSANSKSTGANASYGDTSPTQARMKNIYIDPDINDQGDIADVSTVDGNYLQ</sequence>
<dbReference type="RefSeq" id="WP_377918464.1">
    <property type="nucleotide sequence ID" value="NZ_JBHRZT010000072.1"/>
</dbReference>
<reference evidence="2" key="1">
    <citation type="journal article" date="2019" name="Int. J. Syst. Evol. Microbiol.">
        <title>The Global Catalogue of Microorganisms (GCM) 10K type strain sequencing project: providing services to taxonomists for standard genome sequencing and annotation.</title>
        <authorList>
            <consortium name="The Broad Institute Genomics Platform"/>
            <consortium name="The Broad Institute Genome Sequencing Center for Infectious Disease"/>
            <person name="Wu L."/>
            <person name="Ma J."/>
        </authorList>
    </citation>
    <scope>NUCLEOTIDE SEQUENCE [LARGE SCALE GENOMIC DNA]</scope>
    <source>
        <strain evidence="2">CCUG 61889</strain>
    </source>
</reference>
<dbReference type="EMBL" id="JBHRZT010000072">
    <property type="protein sequence ID" value="MFC3886096.1"/>
    <property type="molecule type" value="Genomic_DNA"/>
</dbReference>
<dbReference type="InterPro" id="IPR019618">
    <property type="entry name" value="Spore_germination_GerPA"/>
</dbReference>
<accession>A0ABV8B9K1</accession>